<dbReference type="EMBL" id="JAUSUY010000005">
    <property type="protein sequence ID" value="MDT3426057.1"/>
    <property type="molecule type" value="Genomic_DNA"/>
</dbReference>
<accession>A0ABU3H5G9</accession>
<evidence type="ECO:0000313" key="2">
    <source>
        <dbReference type="Proteomes" id="UP001248709"/>
    </source>
</evidence>
<name>A0ABU3H5G9_9BACL</name>
<gene>
    <name evidence="1" type="ORF">J2Z22_001577</name>
</gene>
<dbReference type="RefSeq" id="WP_025698074.1">
    <property type="nucleotide sequence ID" value="NZ_JAUSUY010000005.1"/>
</dbReference>
<organism evidence="1 2">
    <name type="scientific">Paenibacillus forsythiae</name>
    <dbReference type="NCBI Taxonomy" id="365616"/>
    <lineage>
        <taxon>Bacteria</taxon>
        <taxon>Bacillati</taxon>
        <taxon>Bacillota</taxon>
        <taxon>Bacilli</taxon>
        <taxon>Bacillales</taxon>
        <taxon>Paenibacillaceae</taxon>
        <taxon>Paenibacillus</taxon>
    </lineage>
</organism>
<evidence type="ECO:0000313" key="1">
    <source>
        <dbReference type="EMBL" id="MDT3426057.1"/>
    </source>
</evidence>
<keyword evidence="2" id="KW-1185">Reference proteome</keyword>
<reference evidence="1 2" key="1">
    <citation type="submission" date="2023-07" db="EMBL/GenBank/DDBJ databases">
        <title>Genomic Encyclopedia of Type Strains, Phase IV (KMG-IV): sequencing the most valuable type-strain genomes for metagenomic binning, comparative biology and taxonomic classification.</title>
        <authorList>
            <person name="Goeker M."/>
        </authorList>
    </citation>
    <scope>NUCLEOTIDE SEQUENCE [LARGE SCALE GENOMIC DNA]</scope>
    <source>
        <strain evidence="1 2">T98</strain>
    </source>
</reference>
<protein>
    <submittedName>
        <fullName evidence="1">Uncharacterized protein</fullName>
    </submittedName>
</protein>
<sequence length="66" mass="7544">MKKPILCFLGILLLMIAFSLLIYPTPYKYLQYMNGGSITPLKVNMITGHTQRYVQGFGWVDDTNSQ</sequence>
<comment type="caution">
    <text evidence="1">The sequence shown here is derived from an EMBL/GenBank/DDBJ whole genome shotgun (WGS) entry which is preliminary data.</text>
</comment>
<dbReference type="Proteomes" id="UP001248709">
    <property type="component" value="Unassembled WGS sequence"/>
</dbReference>
<proteinExistence type="predicted"/>